<organism evidence="2 3">
    <name type="scientific">Circinella minor</name>
    <dbReference type="NCBI Taxonomy" id="1195481"/>
    <lineage>
        <taxon>Eukaryota</taxon>
        <taxon>Fungi</taxon>
        <taxon>Fungi incertae sedis</taxon>
        <taxon>Mucoromycota</taxon>
        <taxon>Mucoromycotina</taxon>
        <taxon>Mucoromycetes</taxon>
        <taxon>Mucorales</taxon>
        <taxon>Lichtheimiaceae</taxon>
        <taxon>Circinella</taxon>
    </lineage>
</organism>
<dbReference type="InterPro" id="IPR001087">
    <property type="entry name" value="GDSL"/>
</dbReference>
<dbReference type="InterPro" id="IPR029063">
    <property type="entry name" value="SAM-dependent_MTases_sf"/>
</dbReference>
<dbReference type="GO" id="GO:0006644">
    <property type="term" value="P:phospholipid metabolic process"/>
    <property type="evidence" value="ECO:0007669"/>
    <property type="project" value="TreeGrafter"/>
</dbReference>
<dbReference type="GO" id="GO:0004620">
    <property type="term" value="F:phospholipase activity"/>
    <property type="evidence" value="ECO:0007669"/>
    <property type="project" value="InterPro"/>
</dbReference>
<dbReference type="PANTHER" id="PTHR21325:SF31">
    <property type="entry name" value="GH22081P-RELATED"/>
    <property type="match status" value="1"/>
</dbReference>
<dbReference type="Gene3D" id="3.40.50.1110">
    <property type="entry name" value="SGNH hydrolase"/>
    <property type="match status" value="1"/>
</dbReference>
<protein>
    <submittedName>
        <fullName evidence="2">Uncharacterized protein</fullName>
    </submittedName>
</protein>
<dbReference type="InterPro" id="IPR038885">
    <property type="entry name" value="PLB1"/>
</dbReference>
<dbReference type="Proteomes" id="UP000646827">
    <property type="component" value="Unassembled WGS sequence"/>
</dbReference>
<keyword evidence="3" id="KW-1185">Reference proteome</keyword>
<evidence type="ECO:0000256" key="1">
    <source>
        <dbReference type="SAM" id="MobiDB-lite"/>
    </source>
</evidence>
<evidence type="ECO:0000313" key="3">
    <source>
        <dbReference type="Proteomes" id="UP000646827"/>
    </source>
</evidence>
<dbReference type="EMBL" id="JAEPRB010000094">
    <property type="protein sequence ID" value="KAG2221995.1"/>
    <property type="molecule type" value="Genomic_DNA"/>
</dbReference>
<dbReference type="AlphaFoldDB" id="A0A8H7S3H2"/>
<dbReference type="Gene3D" id="3.40.50.150">
    <property type="entry name" value="Vaccinia Virus protein VP39"/>
    <property type="match status" value="1"/>
</dbReference>
<accession>A0A8H7S3H2</accession>
<dbReference type="OrthoDB" id="10265800at2759"/>
<comment type="caution">
    <text evidence="2">The sequence shown here is derived from an EMBL/GenBank/DDBJ whole genome shotgun (WGS) entry which is preliminary data.</text>
</comment>
<feature type="region of interest" description="Disordered" evidence="1">
    <location>
        <begin position="407"/>
        <end position="427"/>
    </location>
</feature>
<evidence type="ECO:0000313" key="2">
    <source>
        <dbReference type="EMBL" id="KAG2221995.1"/>
    </source>
</evidence>
<dbReference type="Pfam" id="PF10294">
    <property type="entry name" value="Methyltransf_16"/>
    <property type="match status" value="1"/>
</dbReference>
<dbReference type="Pfam" id="PF00657">
    <property type="entry name" value="Lipase_GDSL"/>
    <property type="match status" value="1"/>
</dbReference>
<proteinExistence type="predicted"/>
<dbReference type="InterPro" id="IPR019410">
    <property type="entry name" value="Methyltransf_16"/>
</dbReference>
<dbReference type="SUPFAM" id="SSF52266">
    <property type="entry name" value="SGNH hydrolase"/>
    <property type="match status" value="1"/>
</dbReference>
<dbReference type="SUPFAM" id="SSF53335">
    <property type="entry name" value="S-adenosyl-L-methionine-dependent methyltransferases"/>
    <property type="match status" value="1"/>
</dbReference>
<dbReference type="InterPro" id="IPR036514">
    <property type="entry name" value="SGNH_hydro_sf"/>
</dbReference>
<name>A0A8H7S3H2_9FUNG</name>
<dbReference type="PANTHER" id="PTHR21325">
    <property type="entry name" value="PHOSPHOLIPASE B, PLB1"/>
    <property type="match status" value="1"/>
</dbReference>
<gene>
    <name evidence="2" type="ORF">INT45_006695</name>
</gene>
<feature type="compositionally biased region" description="Polar residues" evidence="1">
    <location>
        <begin position="407"/>
        <end position="416"/>
    </location>
</feature>
<sequence>MENEQLSDEQFRARLDRHFALYRINLRLPIVSSIQVGEWYRVDLLLVNELGLFRRADIQPNGKVHLHCQLLNTSNLQQEQQQQQRSIDSTSSSLPWQLETRPLQNTNENTESSGIVGYEGSGKGGFEYRILHNKKNKEMKSHHSFYLFIYMDHVESCTLSPHILPLVIGPIHIMEKTTTKISFKHPTNAPIESWPENTDMVHAIYRLFSDTMVQEYWDAGIPGKIWDSAVVMLEFFKKKLPLLTESQHIIDLSAGTGLLGFYVNNNNNNDNNASPNHHVTITELKEALELIQHNATLNKESSKLNIQSLLWGNKEEANQCGKADIIMASDVLYEAEFFQDLVQALCDLSKPTTKIYIGYKRRGLDTTEEDRFWKTCIDHGFKITLLQSTDDDETKLVPELAQQTGSTFLSSFSSNPPDRLQDTREQGNDNELVSPITTVFYYYDKHVTKAIESLPFCIVGAAILCMLSVLYTTFLIPTVLKTTALSYTDSNGTPGNDNNSNGRGFTVPLEIGCPQLTPRTDGGAKSVKDLRADDIKVVIGIGDSVMAGFGAKGIQNNRFISSKTLEESRGVSFAMGGDHEAITLPNIIHYYTPSLYGASVGEQLFTVCFGDEFCPQGQYKPDIDKLNAAQSGARSSNLNHEIDYVLDQLDDAYDENLIQPEDWKLLTLFIGSNDICHSCTTLTSLPPPFLMNVAAAIERIRLTIRNVFVQIVGVMRVDEIFVQSQNYPEYCQPFPRFSDFVLHDHECECAHTPANRTVMSTLTPQYNSGLKQIATSFKNNDTFSVVFQPLNVDIMSFPIQAISNVDCFHPSEMAHRWFAKELWRLMYLPMAEKQNSLKFDQFLKIYCPTETDRFNLN</sequence>
<reference evidence="2 3" key="1">
    <citation type="submission" date="2020-12" db="EMBL/GenBank/DDBJ databases">
        <title>Metabolic potential, ecology and presence of endohyphal bacteria is reflected in genomic diversity of Mucoromycotina.</title>
        <authorList>
            <person name="Muszewska A."/>
            <person name="Okrasinska A."/>
            <person name="Steczkiewicz K."/>
            <person name="Drgas O."/>
            <person name="Orlowska M."/>
            <person name="Perlinska-Lenart U."/>
            <person name="Aleksandrzak-Piekarczyk T."/>
            <person name="Szatraj K."/>
            <person name="Zielenkiewicz U."/>
            <person name="Pilsyk S."/>
            <person name="Malc E."/>
            <person name="Mieczkowski P."/>
            <person name="Kruszewska J.S."/>
            <person name="Biernat P."/>
            <person name="Pawlowska J."/>
        </authorList>
    </citation>
    <scope>NUCLEOTIDE SEQUENCE [LARGE SCALE GENOMIC DNA]</scope>
    <source>
        <strain evidence="2 3">CBS 142.35</strain>
    </source>
</reference>